<proteinExistence type="inferred from homology"/>
<dbReference type="OrthoDB" id="9804819at2"/>
<dbReference type="EMBL" id="PKOZ01000003">
    <property type="protein sequence ID" value="PQD95924.1"/>
    <property type="molecule type" value="Genomic_DNA"/>
</dbReference>
<keyword evidence="3" id="KW-0547">Nucleotide-binding</keyword>
<evidence type="ECO:0000313" key="7">
    <source>
        <dbReference type="Proteomes" id="UP000239663"/>
    </source>
</evidence>
<comment type="caution">
    <text evidence="6">The sequence shown here is derived from an EMBL/GenBank/DDBJ whole genome shotgun (WGS) entry which is preliminary data.</text>
</comment>
<dbReference type="InterPro" id="IPR003593">
    <property type="entry name" value="AAA+_ATPase"/>
</dbReference>
<keyword evidence="2" id="KW-0813">Transport</keyword>
<reference evidence="6 7" key="1">
    <citation type="submission" date="2017-12" db="EMBL/GenBank/DDBJ databases">
        <title>Taxonomic description and draft genome of Pradoshia cofamensis Gen. nov., sp. nov., a thermotolerant bacillale isolated from anterior gut of earthworm Eisenia fetida.</title>
        <authorList>
            <person name="Saha T."/>
            <person name="Chakraborty R."/>
        </authorList>
    </citation>
    <scope>NUCLEOTIDE SEQUENCE [LARGE SCALE GENOMIC DNA]</scope>
    <source>
        <strain evidence="6 7">EAG3</strain>
    </source>
</reference>
<sequence>MKMIRCEKLTKSYQGFPALKGISFSIDGPGCYGFIGSNGSGKTTAIRIMAGLAKATSGRIQIEGYDVERDQKNIAKLIGYLPQNPAYYDYMTGEEWMMLSGKLFGLSKTEIKLRTERLLKRCGIWEARKRKIGGYSGGMKQRLGLAQALINEPKLLLLDEPVSALDPMGRHQVLELIEELKRDHMIFMSSHILDDVEKTADHILILHKGQLLLSSAKQDLLKEYAGSAIKFQLLAPNQTIVEAVTSQTWAERIEASNTSYRVVVNDLEKAKAQLPLIIQEEAGVITDYRIEALSLQDIFFKVVNA</sequence>
<evidence type="ECO:0000259" key="5">
    <source>
        <dbReference type="PROSITE" id="PS50893"/>
    </source>
</evidence>
<evidence type="ECO:0000313" key="6">
    <source>
        <dbReference type="EMBL" id="PQD95924.1"/>
    </source>
</evidence>
<dbReference type="GO" id="GO:0005524">
    <property type="term" value="F:ATP binding"/>
    <property type="evidence" value="ECO:0007669"/>
    <property type="project" value="UniProtKB-KW"/>
</dbReference>
<dbReference type="InterPro" id="IPR003439">
    <property type="entry name" value="ABC_transporter-like_ATP-bd"/>
</dbReference>
<evidence type="ECO:0000256" key="1">
    <source>
        <dbReference type="ARBA" id="ARBA00005417"/>
    </source>
</evidence>
<evidence type="ECO:0000256" key="3">
    <source>
        <dbReference type="ARBA" id="ARBA00022741"/>
    </source>
</evidence>
<dbReference type="InterPro" id="IPR017871">
    <property type="entry name" value="ABC_transporter-like_CS"/>
</dbReference>
<dbReference type="Gene3D" id="3.40.50.300">
    <property type="entry name" value="P-loop containing nucleotide triphosphate hydrolases"/>
    <property type="match status" value="1"/>
</dbReference>
<protein>
    <submittedName>
        <fullName evidence="6">ABC transporter ATP-binding protein</fullName>
    </submittedName>
</protein>
<dbReference type="CDD" id="cd03230">
    <property type="entry name" value="ABC_DR_subfamily_A"/>
    <property type="match status" value="1"/>
</dbReference>
<organism evidence="6 7">
    <name type="scientific">Pradoshia eiseniae</name>
    <dbReference type="NCBI Taxonomy" id="2064768"/>
    <lineage>
        <taxon>Bacteria</taxon>
        <taxon>Bacillati</taxon>
        <taxon>Bacillota</taxon>
        <taxon>Bacilli</taxon>
        <taxon>Bacillales</taxon>
        <taxon>Bacillaceae</taxon>
        <taxon>Pradoshia</taxon>
    </lineage>
</organism>
<dbReference type="Pfam" id="PF00005">
    <property type="entry name" value="ABC_tran"/>
    <property type="match status" value="1"/>
</dbReference>
<name>A0A2S7N1L2_9BACI</name>
<evidence type="ECO:0000256" key="2">
    <source>
        <dbReference type="ARBA" id="ARBA00022448"/>
    </source>
</evidence>
<dbReference type="SMART" id="SM00382">
    <property type="entry name" value="AAA"/>
    <property type="match status" value="1"/>
</dbReference>
<dbReference type="GO" id="GO:0016887">
    <property type="term" value="F:ATP hydrolysis activity"/>
    <property type="evidence" value="ECO:0007669"/>
    <property type="project" value="InterPro"/>
</dbReference>
<dbReference type="PROSITE" id="PS50893">
    <property type="entry name" value="ABC_TRANSPORTER_2"/>
    <property type="match status" value="1"/>
</dbReference>
<dbReference type="Proteomes" id="UP000239663">
    <property type="component" value="Unassembled WGS sequence"/>
</dbReference>
<dbReference type="PANTHER" id="PTHR43335:SF4">
    <property type="entry name" value="ABC TRANSPORTER, ATP-BINDING PROTEIN"/>
    <property type="match status" value="1"/>
</dbReference>
<dbReference type="PANTHER" id="PTHR43335">
    <property type="entry name" value="ABC TRANSPORTER, ATP-BINDING PROTEIN"/>
    <property type="match status" value="1"/>
</dbReference>
<keyword evidence="4 6" id="KW-0067">ATP-binding</keyword>
<feature type="domain" description="ABC transporter" evidence="5">
    <location>
        <begin position="4"/>
        <end position="233"/>
    </location>
</feature>
<dbReference type="PROSITE" id="PS00211">
    <property type="entry name" value="ABC_TRANSPORTER_1"/>
    <property type="match status" value="1"/>
</dbReference>
<dbReference type="InterPro" id="IPR027417">
    <property type="entry name" value="P-loop_NTPase"/>
</dbReference>
<dbReference type="AlphaFoldDB" id="A0A2S7N1L2"/>
<gene>
    <name evidence="6" type="ORF">CYL18_07235</name>
</gene>
<accession>A0A2S7N1L2</accession>
<dbReference type="SUPFAM" id="SSF52540">
    <property type="entry name" value="P-loop containing nucleoside triphosphate hydrolases"/>
    <property type="match status" value="1"/>
</dbReference>
<evidence type="ECO:0000256" key="4">
    <source>
        <dbReference type="ARBA" id="ARBA00022840"/>
    </source>
</evidence>
<comment type="similarity">
    <text evidence="1">Belongs to the ABC transporter superfamily.</text>
</comment>
<keyword evidence="7" id="KW-1185">Reference proteome</keyword>